<sequence length="154" mass="17259">MNESGAKPPKPQNMEETYRRLTQPRPSLSPSQFSGGAFEDFQDQNGAASSEQDVMTDVIPTIRGRTGIKFHKASNTVFNNLVKFETTFQPLSTHRRCLAVTSVESLTMKRSHLPGEKRLRRPLQCRTPASTSSSNSNFGRRTSLNTTNTISQRR</sequence>
<accession>A0AAN6K2N9</accession>
<feature type="compositionally biased region" description="Polar residues" evidence="1">
    <location>
        <begin position="43"/>
        <end position="53"/>
    </location>
</feature>
<name>A0AAN6K2N9_9PEZI</name>
<feature type="region of interest" description="Disordered" evidence="1">
    <location>
        <begin position="111"/>
        <end position="154"/>
    </location>
</feature>
<comment type="caution">
    <text evidence="2">The sequence shown here is derived from an EMBL/GenBank/DDBJ whole genome shotgun (WGS) entry which is preliminary data.</text>
</comment>
<feature type="compositionally biased region" description="Polar residues" evidence="1">
    <location>
        <begin position="24"/>
        <end position="34"/>
    </location>
</feature>
<keyword evidence="3" id="KW-1185">Reference proteome</keyword>
<dbReference type="AlphaFoldDB" id="A0AAN6K2N9"/>
<reference evidence="2" key="1">
    <citation type="submission" date="2023-06" db="EMBL/GenBank/DDBJ databases">
        <title>Black Yeasts Isolated from many extreme environments.</title>
        <authorList>
            <person name="Coleine C."/>
            <person name="Stajich J.E."/>
            <person name="Selbmann L."/>
        </authorList>
    </citation>
    <scope>NUCLEOTIDE SEQUENCE</scope>
    <source>
        <strain evidence="2">CCFEE 5200</strain>
    </source>
</reference>
<feature type="compositionally biased region" description="Polar residues" evidence="1">
    <location>
        <begin position="127"/>
        <end position="154"/>
    </location>
</feature>
<dbReference type="EMBL" id="JAUJLE010000874">
    <property type="protein sequence ID" value="KAK0950262.1"/>
    <property type="molecule type" value="Genomic_DNA"/>
</dbReference>
<proteinExistence type="predicted"/>
<evidence type="ECO:0000256" key="1">
    <source>
        <dbReference type="SAM" id="MobiDB-lite"/>
    </source>
</evidence>
<organism evidence="2 3">
    <name type="scientific">Friedmanniomyces endolithicus</name>
    <dbReference type="NCBI Taxonomy" id="329885"/>
    <lineage>
        <taxon>Eukaryota</taxon>
        <taxon>Fungi</taxon>
        <taxon>Dikarya</taxon>
        <taxon>Ascomycota</taxon>
        <taxon>Pezizomycotina</taxon>
        <taxon>Dothideomycetes</taxon>
        <taxon>Dothideomycetidae</taxon>
        <taxon>Mycosphaerellales</taxon>
        <taxon>Teratosphaeriaceae</taxon>
        <taxon>Friedmanniomyces</taxon>
    </lineage>
</organism>
<gene>
    <name evidence="2" type="ORF">LTR91_025799</name>
</gene>
<feature type="region of interest" description="Disordered" evidence="1">
    <location>
        <begin position="1"/>
        <end position="53"/>
    </location>
</feature>
<evidence type="ECO:0000313" key="2">
    <source>
        <dbReference type="EMBL" id="KAK0950262.1"/>
    </source>
</evidence>
<dbReference type="Proteomes" id="UP001175353">
    <property type="component" value="Unassembled WGS sequence"/>
</dbReference>
<evidence type="ECO:0000313" key="3">
    <source>
        <dbReference type="Proteomes" id="UP001175353"/>
    </source>
</evidence>
<protein>
    <submittedName>
        <fullName evidence="2">Uncharacterized protein</fullName>
    </submittedName>
</protein>